<dbReference type="EMBL" id="CAIF01000086">
    <property type="protein sequence ID" value="CCH43650.1"/>
    <property type="molecule type" value="Genomic_DNA"/>
</dbReference>
<dbReference type="SUPFAM" id="SSF53187">
    <property type="entry name" value="Zn-dependent exopeptidases"/>
    <property type="match status" value="1"/>
</dbReference>
<comment type="caution">
    <text evidence="8">The sequence shown here is derived from an EMBL/GenBank/DDBJ whole genome shotgun (WGS) entry which is preliminary data.</text>
</comment>
<feature type="domain" description="Peptidase M20 dimerisation" evidence="7">
    <location>
        <begin position="212"/>
        <end position="295"/>
    </location>
</feature>
<keyword evidence="9" id="KW-1185">Reference proteome</keyword>
<evidence type="ECO:0000313" key="9">
    <source>
        <dbReference type="Proteomes" id="UP000009328"/>
    </source>
</evidence>
<dbReference type="InterPro" id="IPR001261">
    <property type="entry name" value="ArgE/DapE_CS"/>
</dbReference>
<dbReference type="Gene3D" id="3.30.70.360">
    <property type="match status" value="1"/>
</dbReference>
<keyword evidence="3" id="KW-0479">Metal-binding</keyword>
<dbReference type="Gene3D" id="3.40.630.10">
    <property type="entry name" value="Zn peptidases"/>
    <property type="match status" value="1"/>
</dbReference>
<dbReference type="SUPFAM" id="SSF55031">
    <property type="entry name" value="Bacterial exopeptidase dimerisation domain"/>
    <property type="match status" value="1"/>
</dbReference>
<dbReference type="GO" id="GO:0016787">
    <property type="term" value="F:hydrolase activity"/>
    <property type="evidence" value="ECO:0007669"/>
    <property type="project" value="UniProtKB-KW"/>
</dbReference>
<dbReference type="STRING" id="1206466.K0KEU2"/>
<gene>
    <name evidence="8" type="ORF">BN7_3203</name>
</gene>
<dbReference type="HOGENOM" id="CLU_021802_3_0_1"/>
<keyword evidence="6" id="KW-0732">Signal</keyword>
<dbReference type="InterPro" id="IPR036264">
    <property type="entry name" value="Bact_exopeptidase_dim_dom"/>
</dbReference>
<dbReference type="eggNOG" id="KOG2275">
    <property type="taxonomic scope" value="Eukaryota"/>
</dbReference>
<dbReference type="Pfam" id="PF07687">
    <property type="entry name" value="M20_dimer"/>
    <property type="match status" value="1"/>
</dbReference>
<name>K0KEU2_WICCF</name>
<keyword evidence="5" id="KW-0862">Zinc</keyword>
<evidence type="ECO:0000256" key="1">
    <source>
        <dbReference type="ARBA" id="ARBA00001947"/>
    </source>
</evidence>
<dbReference type="InterPro" id="IPR050072">
    <property type="entry name" value="Peptidase_M20A"/>
</dbReference>
<dbReference type="GO" id="GO:0046872">
    <property type="term" value="F:metal ion binding"/>
    <property type="evidence" value="ECO:0007669"/>
    <property type="project" value="UniProtKB-KW"/>
</dbReference>
<dbReference type="InParanoid" id="K0KEU2"/>
<dbReference type="PROSITE" id="PS00759">
    <property type="entry name" value="ARGE_DAPE_CPG2_2"/>
    <property type="match status" value="1"/>
</dbReference>
<dbReference type="PANTHER" id="PTHR43808">
    <property type="entry name" value="ACETYLORNITHINE DEACETYLASE"/>
    <property type="match status" value="1"/>
</dbReference>
<dbReference type="Pfam" id="PF01546">
    <property type="entry name" value="Peptidase_M20"/>
    <property type="match status" value="1"/>
</dbReference>
<dbReference type="PANTHER" id="PTHR43808:SF8">
    <property type="entry name" value="PEPTIDASE M20 DIMERISATION DOMAIN-CONTAINING PROTEIN"/>
    <property type="match status" value="1"/>
</dbReference>
<organism evidence="8 9">
    <name type="scientific">Wickerhamomyces ciferrii (strain ATCC 14091 / BCRC 22168 / CBS 111 / JCM 3599 / NBRC 0793 / NRRL Y-1031 F-60-10)</name>
    <name type="common">Yeast</name>
    <name type="synonym">Pichia ciferrii</name>
    <dbReference type="NCBI Taxonomy" id="1206466"/>
    <lineage>
        <taxon>Eukaryota</taxon>
        <taxon>Fungi</taxon>
        <taxon>Dikarya</taxon>
        <taxon>Ascomycota</taxon>
        <taxon>Saccharomycotina</taxon>
        <taxon>Saccharomycetes</taxon>
        <taxon>Phaffomycetales</taxon>
        <taxon>Wickerhamomycetaceae</taxon>
        <taxon>Wickerhamomyces</taxon>
    </lineage>
</organism>
<dbReference type="AlphaFoldDB" id="K0KEU2"/>
<feature type="chain" id="PRO_5003834262" evidence="6">
    <location>
        <begin position="19"/>
        <end position="400"/>
    </location>
</feature>
<evidence type="ECO:0000256" key="4">
    <source>
        <dbReference type="ARBA" id="ARBA00022801"/>
    </source>
</evidence>
<evidence type="ECO:0000256" key="2">
    <source>
        <dbReference type="ARBA" id="ARBA00006247"/>
    </source>
</evidence>
<evidence type="ECO:0000313" key="8">
    <source>
        <dbReference type="EMBL" id="CCH43650.1"/>
    </source>
</evidence>
<feature type="signal peptide" evidence="6">
    <location>
        <begin position="1"/>
        <end position="18"/>
    </location>
</feature>
<dbReference type="InterPro" id="IPR011650">
    <property type="entry name" value="Peptidase_M20_dimer"/>
</dbReference>
<comment type="similarity">
    <text evidence="2">Belongs to the peptidase M20A family.</text>
</comment>
<evidence type="ECO:0000256" key="5">
    <source>
        <dbReference type="ARBA" id="ARBA00022833"/>
    </source>
</evidence>
<evidence type="ECO:0000256" key="3">
    <source>
        <dbReference type="ARBA" id="ARBA00022723"/>
    </source>
</evidence>
<comment type="cofactor">
    <cofactor evidence="1">
        <name>Zn(2+)</name>
        <dbReference type="ChEBI" id="CHEBI:29105"/>
    </cofactor>
</comment>
<dbReference type="Proteomes" id="UP000009328">
    <property type="component" value="Unassembled WGS sequence"/>
</dbReference>
<accession>K0KEU2</accession>
<keyword evidence="4" id="KW-0378">Hydrolase</keyword>
<proteinExistence type="inferred from homology"/>
<evidence type="ECO:0000259" key="7">
    <source>
        <dbReference type="Pfam" id="PF07687"/>
    </source>
</evidence>
<evidence type="ECO:0000256" key="6">
    <source>
        <dbReference type="SAM" id="SignalP"/>
    </source>
</evidence>
<protein>
    <submittedName>
        <fullName evidence="8">Secreted protein</fullName>
    </submittedName>
</protein>
<dbReference type="InterPro" id="IPR002933">
    <property type="entry name" value="Peptidase_M20"/>
</dbReference>
<reference evidence="8 9" key="1">
    <citation type="journal article" date="2012" name="Eukaryot. Cell">
        <title>Draft genome sequence of Wickerhamomyces ciferrii NRRL Y-1031 F-60-10.</title>
        <authorList>
            <person name="Schneider J."/>
            <person name="Andrea H."/>
            <person name="Blom J."/>
            <person name="Jaenicke S."/>
            <person name="Ruckert C."/>
            <person name="Schorsch C."/>
            <person name="Szczepanowski R."/>
            <person name="Farwick M."/>
            <person name="Goesmann A."/>
            <person name="Puhler A."/>
            <person name="Schaffer S."/>
            <person name="Tauch A."/>
            <person name="Kohler T."/>
            <person name="Brinkrolf K."/>
        </authorList>
    </citation>
    <scope>NUCLEOTIDE SEQUENCE [LARGE SCALE GENOMIC DNA]</scope>
    <source>
        <strain evidence="9">ATCC 14091 / BCRC 22168 / CBS 111 / JCM 3599 / NBRC 0793 / NRRL Y-1031 F-60-10</strain>
    </source>
</reference>
<sequence>MLFTQILLILCLSLITTSFPINSFPFQLIQNRLSKQSVYQYSNTHTLSDFRIQQLFGLHKLLVSTPSVSNNELDIAQKLQFYLKLEGLTVDLQKVEENRYNVLAYHGDLNDTKVVLTSHIDTVPPFFPYSVSDDGKRIYGRGSTDAKGSVAAQITAFLDLIWDGQLRDGDLSLLFVVGEENSGIGMKYVEENIDYHWDSVILGEPTENKLGVGHKGGYGGILNVTGLASHSGYPELGINANTILVEFLNELLKIKLPNDELLGDSSLNIGKIEGGVAGNVIPAHAEATISFRVASDLEFFHKIIPDLIANSSYSDNIQWITKDLGRTPVYFDHEIPGFESIILGYGTDAFSLQKKKFKNKILYGPGSIHVAHGANEYVETDQLIEAVQGYSELVKHVLHN</sequence>